<protein>
    <recommendedName>
        <fullName evidence="4">Autotransporter outer membrane beta-barrel domain-containing protein</fullName>
    </recommendedName>
</protein>
<comment type="caution">
    <text evidence="2">The sequence shown here is derived from an EMBL/GenBank/DDBJ whole genome shotgun (WGS) entry which is preliminary data.</text>
</comment>
<evidence type="ECO:0000313" key="3">
    <source>
        <dbReference type="Proteomes" id="UP000886812"/>
    </source>
</evidence>
<feature type="non-terminal residue" evidence="2">
    <location>
        <position position="284"/>
    </location>
</feature>
<dbReference type="AlphaFoldDB" id="A0A9D1T111"/>
<name>A0A9D1T111_9BACT</name>
<sequence>MISDRFRVSAGAAKKCFALAAFSAALALPAFGEISETLYYDGGHTTFWDTFHTYNWGHTATNKDRLYFGNETIDEFFIGTTPEVDTRFVFAETAGPNGSGGEVEDKVVEILNDVTPGEVVIESGDYTFTVMQWGNIHGVDIDDHYADGTIAGSGSLTVNAGASLMMYIDNSYTGDTVVAGTLSTDVHPDSEDSKYGSGHHAFGTGALRVERTGTVNLNGTVQSNSAAEIAGTLNLGENKSVAEAAYNPFAAATGAVSLVSGGTLDLGGNANVTMPLAVSGGTIA</sequence>
<evidence type="ECO:0000256" key="1">
    <source>
        <dbReference type="SAM" id="SignalP"/>
    </source>
</evidence>
<feature type="chain" id="PRO_5038606973" description="Autotransporter outer membrane beta-barrel domain-containing protein" evidence="1">
    <location>
        <begin position="33"/>
        <end position="284"/>
    </location>
</feature>
<evidence type="ECO:0008006" key="4">
    <source>
        <dbReference type="Google" id="ProtNLM"/>
    </source>
</evidence>
<reference evidence="2" key="1">
    <citation type="submission" date="2020-10" db="EMBL/GenBank/DDBJ databases">
        <authorList>
            <person name="Gilroy R."/>
        </authorList>
    </citation>
    <scope>NUCLEOTIDE SEQUENCE</scope>
    <source>
        <strain evidence="2">10669</strain>
    </source>
</reference>
<dbReference type="EMBL" id="DVOG01000113">
    <property type="protein sequence ID" value="HIV04358.1"/>
    <property type="molecule type" value="Genomic_DNA"/>
</dbReference>
<proteinExistence type="predicted"/>
<feature type="signal peptide" evidence="1">
    <location>
        <begin position="1"/>
        <end position="32"/>
    </location>
</feature>
<accession>A0A9D1T111</accession>
<evidence type="ECO:0000313" key="2">
    <source>
        <dbReference type="EMBL" id="HIV04358.1"/>
    </source>
</evidence>
<gene>
    <name evidence="2" type="ORF">IAC75_04310</name>
</gene>
<dbReference type="Proteomes" id="UP000886812">
    <property type="component" value="Unassembled WGS sequence"/>
</dbReference>
<organism evidence="2 3">
    <name type="scientific">Candidatus Spyradosoma merdigallinarum</name>
    <dbReference type="NCBI Taxonomy" id="2840950"/>
    <lineage>
        <taxon>Bacteria</taxon>
        <taxon>Pseudomonadati</taxon>
        <taxon>Verrucomicrobiota</taxon>
        <taxon>Opitutia</taxon>
        <taxon>Opitutia incertae sedis</taxon>
        <taxon>Candidatus Spyradosoma</taxon>
    </lineage>
</organism>
<reference evidence="2" key="2">
    <citation type="journal article" date="2021" name="PeerJ">
        <title>Extensive microbial diversity within the chicken gut microbiome revealed by metagenomics and culture.</title>
        <authorList>
            <person name="Gilroy R."/>
            <person name="Ravi A."/>
            <person name="Getino M."/>
            <person name="Pursley I."/>
            <person name="Horton D.L."/>
            <person name="Alikhan N.F."/>
            <person name="Baker D."/>
            <person name="Gharbi K."/>
            <person name="Hall N."/>
            <person name="Watson M."/>
            <person name="Adriaenssens E.M."/>
            <person name="Foster-Nyarko E."/>
            <person name="Jarju S."/>
            <person name="Secka A."/>
            <person name="Antonio M."/>
            <person name="Oren A."/>
            <person name="Chaudhuri R.R."/>
            <person name="La Ragione R."/>
            <person name="Hildebrand F."/>
            <person name="Pallen M.J."/>
        </authorList>
    </citation>
    <scope>NUCLEOTIDE SEQUENCE</scope>
    <source>
        <strain evidence="2">10669</strain>
    </source>
</reference>
<keyword evidence="1" id="KW-0732">Signal</keyword>